<keyword evidence="4 6" id="KW-0067">ATP-binding</keyword>
<evidence type="ECO:0000313" key="6">
    <source>
        <dbReference type="EMBL" id="MCC2129609.1"/>
    </source>
</evidence>
<dbReference type="PANTHER" id="PTHR43776:SF7">
    <property type="entry name" value="D,D-DIPEPTIDE TRANSPORT ATP-BINDING PROTEIN DDPF-RELATED"/>
    <property type="match status" value="1"/>
</dbReference>
<dbReference type="EMBL" id="JAJEPW010000022">
    <property type="protein sequence ID" value="MCC2129609.1"/>
    <property type="molecule type" value="Genomic_DNA"/>
</dbReference>
<comment type="caution">
    <text evidence="6">The sequence shown here is derived from an EMBL/GenBank/DDBJ whole genome shotgun (WGS) entry which is preliminary data.</text>
</comment>
<keyword evidence="7" id="KW-1185">Reference proteome</keyword>
<feature type="domain" description="ABC transporter" evidence="5">
    <location>
        <begin position="9"/>
        <end position="240"/>
    </location>
</feature>
<dbReference type="InterPro" id="IPR003439">
    <property type="entry name" value="ABC_transporter-like_ATP-bd"/>
</dbReference>
<evidence type="ECO:0000313" key="7">
    <source>
        <dbReference type="Proteomes" id="UP001199319"/>
    </source>
</evidence>
<dbReference type="InterPro" id="IPR003593">
    <property type="entry name" value="AAA+_ATPase"/>
</dbReference>
<sequence>MSQDLVLQVRDLNVWYRPSGTIGRRKRRQVLHDVSFDLHRGEILGLVGESGSGKTTLARTILGFVPDYTGTVTHFTKRPQMVFQDPASSLNPSRTVGWILAEPLRIYGKYGKEEIARRVERTMELVGLDPECRDRLPHQLSGGQRQRVCIGAALIVHPQLIVADEAVSALDVTIQAQILQLIARLRRELGISYLFISHDLNVVYEICDRCLVMHQGRIVEQGPVEELFDHPKEEYTRRLLAAAE</sequence>
<dbReference type="GO" id="GO:0016887">
    <property type="term" value="F:ATP hydrolysis activity"/>
    <property type="evidence" value="ECO:0007669"/>
    <property type="project" value="InterPro"/>
</dbReference>
<dbReference type="SMART" id="SM00382">
    <property type="entry name" value="AAA"/>
    <property type="match status" value="1"/>
</dbReference>
<dbReference type="PROSITE" id="PS50893">
    <property type="entry name" value="ABC_TRANSPORTER_2"/>
    <property type="match status" value="1"/>
</dbReference>
<dbReference type="GO" id="GO:0055085">
    <property type="term" value="P:transmembrane transport"/>
    <property type="evidence" value="ECO:0007669"/>
    <property type="project" value="UniProtKB-ARBA"/>
</dbReference>
<accession>A0AAE3ACH1</accession>
<comment type="similarity">
    <text evidence="1">Belongs to the ABC transporter superfamily.</text>
</comment>
<gene>
    <name evidence="6" type="ORF">LKD37_08790</name>
</gene>
<proteinExistence type="inferred from homology"/>
<dbReference type="GO" id="GO:0005524">
    <property type="term" value="F:ATP binding"/>
    <property type="evidence" value="ECO:0007669"/>
    <property type="project" value="UniProtKB-KW"/>
</dbReference>
<evidence type="ECO:0000256" key="3">
    <source>
        <dbReference type="ARBA" id="ARBA00022741"/>
    </source>
</evidence>
<dbReference type="InterPro" id="IPR050319">
    <property type="entry name" value="ABC_transp_ATP-bind"/>
</dbReference>
<name>A0AAE3ACH1_9FIRM</name>
<keyword evidence="3" id="KW-0547">Nucleotide-binding</keyword>
<organism evidence="6 7">
    <name type="scientific">Brotocaccenecus cirricatena</name>
    <dbReference type="NCBI Taxonomy" id="3064195"/>
    <lineage>
        <taxon>Bacteria</taxon>
        <taxon>Bacillati</taxon>
        <taxon>Bacillota</taxon>
        <taxon>Clostridia</taxon>
        <taxon>Eubacteriales</taxon>
        <taxon>Oscillospiraceae</taxon>
        <taxon>Brotocaccenecus</taxon>
    </lineage>
</organism>
<dbReference type="Pfam" id="PF00005">
    <property type="entry name" value="ABC_tran"/>
    <property type="match status" value="1"/>
</dbReference>
<dbReference type="PROSITE" id="PS00211">
    <property type="entry name" value="ABC_TRANSPORTER_1"/>
    <property type="match status" value="1"/>
</dbReference>
<dbReference type="InterPro" id="IPR027417">
    <property type="entry name" value="P-loop_NTPase"/>
</dbReference>
<dbReference type="CDD" id="cd03257">
    <property type="entry name" value="ABC_NikE_OppD_transporters"/>
    <property type="match status" value="1"/>
</dbReference>
<evidence type="ECO:0000256" key="4">
    <source>
        <dbReference type="ARBA" id="ARBA00022840"/>
    </source>
</evidence>
<evidence type="ECO:0000256" key="2">
    <source>
        <dbReference type="ARBA" id="ARBA00022448"/>
    </source>
</evidence>
<keyword evidence="2" id="KW-0813">Transport</keyword>
<evidence type="ECO:0000256" key="1">
    <source>
        <dbReference type="ARBA" id="ARBA00005417"/>
    </source>
</evidence>
<dbReference type="AlphaFoldDB" id="A0AAE3ACH1"/>
<evidence type="ECO:0000259" key="5">
    <source>
        <dbReference type="PROSITE" id="PS50893"/>
    </source>
</evidence>
<dbReference type="Proteomes" id="UP001199319">
    <property type="component" value="Unassembled WGS sequence"/>
</dbReference>
<dbReference type="InterPro" id="IPR017871">
    <property type="entry name" value="ABC_transporter-like_CS"/>
</dbReference>
<protein>
    <submittedName>
        <fullName evidence="6">ATP-binding cassette domain-containing protein</fullName>
    </submittedName>
</protein>
<dbReference type="PANTHER" id="PTHR43776">
    <property type="entry name" value="TRANSPORT ATP-BINDING PROTEIN"/>
    <property type="match status" value="1"/>
</dbReference>
<dbReference type="SUPFAM" id="SSF52540">
    <property type="entry name" value="P-loop containing nucleoside triphosphate hydrolases"/>
    <property type="match status" value="1"/>
</dbReference>
<dbReference type="Gene3D" id="3.40.50.300">
    <property type="entry name" value="P-loop containing nucleotide triphosphate hydrolases"/>
    <property type="match status" value="1"/>
</dbReference>
<dbReference type="RefSeq" id="WP_302928883.1">
    <property type="nucleotide sequence ID" value="NZ_JAJEPW010000022.1"/>
</dbReference>
<reference evidence="6" key="1">
    <citation type="submission" date="2021-10" db="EMBL/GenBank/DDBJ databases">
        <title>Anaerobic single-cell dispensing facilitates the cultivation of human gut bacteria.</title>
        <authorList>
            <person name="Afrizal A."/>
        </authorList>
    </citation>
    <scope>NUCLEOTIDE SEQUENCE</scope>
    <source>
        <strain evidence="6">CLA-AA-H272</strain>
    </source>
</reference>